<feature type="region of interest" description="Disordered" evidence="9">
    <location>
        <begin position="1"/>
        <end position="43"/>
    </location>
</feature>
<dbReference type="GO" id="GO:0050826">
    <property type="term" value="P:response to freezing"/>
    <property type="evidence" value="ECO:0007669"/>
    <property type="project" value="TreeGrafter"/>
</dbReference>
<comment type="function">
    <text evidence="1">May have a structural role to stabilize the lipid body during desiccation of the seed by preventing coalescence of the oil. Probably interacts with both lipid and phospholipid moieties of lipid bodies. May also provide recognition signals for specific lipase anchorage in lipolysis during seedling growth.</text>
</comment>
<evidence type="ECO:0000256" key="7">
    <source>
        <dbReference type="ARBA" id="ARBA00022989"/>
    </source>
</evidence>
<evidence type="ECO:0000256" key="5">
    <source>
        <dbReference type="ARBA" id="ARBA00022677"/>
    </source>
</evidence>
<evidence type="ECO:0000256" key="4">
    <source>
        <dbReference type="ARBA" id="ARBA00010858"/>
    </source>
</evidence>
<reference evidence="11" key="1">
    <citation type="submission" date="2023-10" db="EMBL/GenBank/DDBJ databases">
        <authorList>
            <person name="Domelevo Entfellner J.-B."/>
        </authorList>
    </citation>
    <scope>NUCLEOTIDE SEQUENCE</scope>
</reference>
<evidence type="ECO:0000256" key="8">
    <source>
        <dbReference type="ARBA" id="ARBA00023136"/>
    </source>
</evidence>
<dbReference type="PANTHER" id="PTHR33203">
    <property type="entry name" value="OLEOSIN"/>
    <property type="match status" value="1"/>
</dbReference>
<evidence type="ECO:0000313" key="11">
    <source>
        <dbReference type="EMBL" id="CAJ1946651.1"/>
    </source>
</evidence>
<dbReference type="Proteomes" id="UP001189624">
    <property type="component" value="Chromosome 4"/>
</dbReference>
<feature type="transmembrane region" description="Helical" evidence="10">
    <location>
        <begin position="111"/>
        <end position="139"/>
    </location>
</feature>
<keyword evidence="7 10" id="KW-1133">Transmembrane helix</keyword>
<evidence type="ECO:0000256" key="2">
    <source>
        <dbReference type="ARBA" id="ARBA00004141"/>
    </source>
</evidence>
<keyword evidence="12" id="KW-1185">Reference proteome</keyword>
<dbReference type="AlphaFoldDB" id="A0AA86SIJ0"/>
<feature type="transmembrane region" description="Helical" evidence="10">
    <location>
        <begin position="59"/>
        <end position="78"/>
    </location>
</feature>
<evidence type="ECO:0008006" key="13">
    <source>
        <dbReference type="Google" id="ProtNLM"/>
    </source>
</evidence>
<evidence type="ECO:0000256" key="3">
    <source>
        <dbReference type="ARBA" id="ARBA00004502"/>
    </source>
</evidence>
<feature type="region of interest" description="Disordered" evidence="9">
    <location>
        <begin position="160"/>
        <end position="187"/>
    </location>
</feature>
<dbReference type="GO" id="GO:0019915">
    <property type="term" value="P:lipid storage"/>
    <property type="evidence" value="ECO:0007669"/>
    <property type="project" value="TreeGrafter"/>
</dbReference>
<sequence length="187" mass="19313">MDEVGSLPHHGQVHANTTQHYDGFKPTSQHRHHQGGTTPHRGGEGGVIMSLIPETPLTGTQLLLILVGLPFGGTLLLLSSVSFMASLGGLAVITPLLILFSPVLVPAAVVIGLAAAGVLVACACGLVGLASFSWVVSYVQQMLISCRTSVLPEHLGAARGGHGGVRGAEYSDKGTRSEKNTNDTMSS</sequence>
<evidence type="ECO:0000256" key="10">
    <source>
        <dbReference type="SAM" id="Phobius"/>
    </source>
</evidence>
<keyword evidence="5" id="KW-0551">Lipid droplet</keyword>
<dbReference type="Pfam" id="PF01277">
    <property type="entry name" value="Oleosin"/>
    <property type="match status" value="1"/>
</dbReference>
<dbReference type="InterPro" id="IPR000136">
    <property type="entry name" value="Oleosin"/>
</dbReference>
<comment type="similarity">
    <text evidence="4">Belongs to the oleosin family.</text>
</comment>
<organism evidence="11 12">
    <name type="scientific">Sphenostylis stenocarpa</name>
    <dbReference type="NCBI Taxonomy" id="92480"/>
    <lineage>
        <taxon>Eukaryota</taxon>
        <taxon>Viridiplantae</taxon>
        <taxon>Streptophyta</taxon>
        <taxon>Embryophyta</taxon>
        <taxon>Tracheophyta</taxon>
        <taxon>Spermatophyta</taxon>
        <taxon>Magnoliopsida</taxon>
        <taxon>eudicotyledons</taxon>
        <taxon>Gunneridae</taxon>
        <taxon>Pentapetalae</taxon>
        <taxon>rosids</taxon>
        <taxon>fabids</taxon>
        <taxon>Fabales</taxon>
        <taxon>Fabaceae</taxon>
        <taxon>Papilionoideae</taxon>
        <taxon>50 kb inversion clade</taxon>
        <taxon>NPAAA clade</taxon>
        <taxon>indigoferoid/millettioid clade</taxon>
        <taxon>Phaseoleae</taxon>
        <taxon>Sphenostylis</taxon>
    </lineage>
</organism>
<evidence type="ECO:0000256" key="1">
    <source>
        <dbReference type="ARBA" id="ARBA00002582"/>
    </source>
</evidence>
<keyword evidence="8 10" id="KW-0472">Membrane</keyword>
<evidence type="ECO:0000256" key="6">
    <source>
        <dbReference type="ARBA" id="ARBA00022692"/>
    </source>
</evidence>
<comment type="subcellular location">
    <subcellularLocation>
        <location evidence="3">Lipid droplet</location>
    </subcellularLocation>
    <subcellularLocation>
        <location evidence="2">Membrane</location>
        <topology evidence="2">Multi-pass membrane protein</topology>
    </subcellularLocation>
</comment>
<keyword evidence="6 10" id="KW-0812">Transmembrane</keyword>
<accession>A0AA86SIJ0</accession>
<dbReference type="GO" id="GO:0010344">
    <property type="term" value="P:seed oilbody biogenesis"/>
    <property type="evidence" value="ECO:0007669"/>
    <property type="project" value="TreeGrafter"/>
</dbReference>
<gene>
    <name evidence="11" type="ORF">AYBTSS11_LOCUS12246</name>
</gene>
<name>A0AA86SIJ0_9FABA</name>
<protein>
    <recommendedName>
        <fullName evidence="13">Oleosin</fullName>
    </recommendedName>
</protein>
<evidence type="ECO:0000313" key="12">
    <source>
        <dbReference type="Proteomes" id="UP001189624"/>
    </source>
</evidence>
<dbReference type="GO" id="GO:0012511">
    <property type="term" value="C:monolayer-surrounded lipid storage body"/>
    <property type="evidence" value="ECO:0007669"/>
    <property type="project" value="InterPro"/>
</dbReference>
<dbReference type="GO" id="GO:0016020">
    <property type="term" value="C:membrane"/>
    <property type="evidence" value="ECO:0007669"/>
    <property type="project" value="UniProtKB-SubCell"/>
</dbReference>
<dbReference type="Gramene" id="rna-AYBTSS11_LOCUS12246">
    <property type="protein sequence ID" value="CAJ1946651.1"/>
    <property type="gene ID" value="gene-AYBTSS11_LOCUS12246"/>
</dbReference>
<proteinExistence type="inferred from homology"/>
<dbReference type="PANTHER" id="PTHR33203:SF63">
    <property type="entry name" value="OLEOSIN 18.2 KDA"/>
    <property type="match status" value="1"/>
</dbReference>
<feature type="compositionally biased region" description="Basic and acidic residues" evidence="9">
    <location>
        <begin position="169"/>
        <end position="181"/>
    </location>
</feature>
<feature type="transmembrane region" description="Helical" evidence="10">
    <location>
        <begin position="85"/>
        <end position="105"/>
    </location>
</feature>
<evidence type="ECO:0000256" key="9">
    <source>
        <dbReference type="SAM" id="MobiDB-lite"/>
    </source>
</evidence>
<dbReference type="EMBL" id="OY731401">
    <property type="protein sequence ID" value="CAJ1946651.1"/>
    <property type="molecule type" value="Genomic_DNA"/>
</dbReference>